<reference evidence="3 4" key="1">
    <citation type="submission" date="2016-07" db="EMBL/GenBank/DDBJ databases">
        <title>Pervasive Adenine N6-methylation of Active Genes in Fungi.</title>
        <authorList>
            <consortium name="DOE Joint Genome Institute"/>
            <person name="Mondo S.J."/>
            <person name="Dannebaum R.O."/>
            <person name="Kuo R.C."/>
            <person name="Labutti K."/>
            <person name="Haridas S."/>
            <person name="Kuo A."/>
            <person name="Salamov A."/>
            <person name="Ahrendt S.R."/>
            <person name="Lipzen A."/>
            <person name="Sullivan W."/>
            <person name="Andreopoulos W.B."/>
            <person name="Clum A."/>
            <person name="Lindquist E."/>
            <person name="Daum C."/>
            <person name="Ramamoorthy G.K."/>
            <person name="Gryganskyi A."/>
            <person name="Culley D."/>
            <person name="Magnuson J.K."/>
            <person name="James T.Y."/>
            <person name="O'Malley M.A."/>
            <person name="Stajich J.E."/>
            <person name="Spatafora J.W."/>
            <person name="Visel A."/>
            <person name="Grigoriev I.V."/>
        </authorList>
    </citation>
    <scope>NUCLEOTIDE SEQUENCE [LARGE SCALE GENOMIC DNA]</scope>
    <source>
        <strain evidence="3 4">NRRL 3301</strain>
    </source>
</reference>
<dbReference type="Proteomes" id="UP000242146">
    <property type="component" value="Unassembled WGS sequence"/>
</dbReference>
<dbReference type="InterPro" id="IPR050645">
    <property type="entry name" value="Histidine_acid_phosphatase"/>
</dbReference>
<dbReference type="OrthoDB" id="10257284at2759"/>
<dbReference type="STRING" id="101127.A0A1X2GKC8"/>
<dbReference type="EMBL" id="MCGT01000011">
    <property type="protein sequence ID" value="ORX55726.1"/>
    <property type="molecule type" value="Genomic_DNA"/>
</dbReference>
<dbReference type="Gene3D" id="3.40.50.1240">
    <property type="entry name" value="Phosphoglycerate mutase-like"/>
    <property type="match status" value="1"/>
</dbReference>
<sequence length="423" mass="47934">MSAALPEYEAVPDDLELTYLQVVHRHGERTPVRTRLESLIPNTWHLCEANMAMFATILDFNAKQGESNDGIPIQYMPLKRFVERPVPNDNPVAFKSGACHLGQLTNLGRQNLTNLGARLRSIYIEKLGYLSDRYSSKEVYIRSSDYPRTLDSVQQLVGGGLYPADKRDAGTTLEIRTRDLRDENLFSNRSCTRLGQLNKAFRQAVSDMHQDKFIQLKDLLKEYVDDISLDSHPSANGIFDSVVAAKAHGYEFPPEFDDPLMRDLERVVVDESFYGHMASNEVRRLGLGRLMGDIRDRMVFRANGSDKNSEEADFKLSVYSGHDSTVAPLLIILGGYDKRWPPFGSALIFELFKSKATSMWPWKQPDHYVRVRYNDKVLELPGCAQNGNHHASGDQSLCTLDAFLAIVRDQVPDDWEKECSHEG</sequence>
<dbReference type="PANTHER" id="PTHR11567">
    <property type="entry name" value="ACID PHOSPHATASE-RELATED"/>
    <property type="match status" value="1"/>
</dbReference>
<accession>A0A1X2GKC8</accession>
<proteinExistence type="inferred from homology"/>
<comment type="similarity">
    <text evidence="1">Belongs to the histidine acid phosphatase family.</text>
</comment>
<dbReference type="CDD" id="cd07061">
    <property type="entry name" value="HP_HAP_like"/>
    <property type="match status" value="1"/>
</dbReference>
<organism evidence="3 4">
    <name type="scientific">Hesseltinella vesiculosa</name>
    <dbReference type="NCBI Taxonomy" id="101127"/>
    <lineage>
        <taxon>Eukaryota</taxon>
        <taxon>Fungi</taxon>
        <taxon>Fungi incertae sedis</taxon>
        <taxon>Mucoromycota</taxon>
        <taxon>Mucoromycotina</taxon>
        <taxon>Mucoromycetes</taxon>
        <taxon>Mucorales</taxon>
        <taxon>Cunninghamellaceae</taxon>
        <taxon>Hesseltinella</taxon>
    </lineage>
</organism>
<keyword evidence="4" id="KW-1185">Reference proteome</keyword>
<keyword evidence="2" id="KW-0378">Hydrolase</keyword>
<evidence type="ECO:0000313" key="4">
    <source>
        <dbReference type="Proteomes" id="UP000242146"/>
    </source>
</evidence>
<evidence type="ECO:0000313" key="3">
    <source>
        <dbReference type="EMBL" id="ORX55726.1"/>
    </source>
</evidence>
<dbReference type="InterPro" id="IPR033379">
    <property type="entry name" value="Acid_Pase_AS"/>
</dbReference>
<dbReference type="AlphaFoldDB" id="A0A1X2GKC8"/>
<dbReference type="PANTHER" id="PTHR11567:SF110">
    <property type="entry name" value="2-PHOSPHOXYLOSE PHOSPHATASE 1"/>
    <property type="match status" value="1"/>
</dbReference>
<gene>
    <name evidence="3" type="ORF">DM01DRAFT_1406906</name>
</gene>
<dbReference type="InterPro" id="IPR029033">
    <property type="entry name" value="His_PPase_superfam"/>
</dbReference>
<evidence type="ECO:0000256" key="1">
    <source>
        <dbReference type="ARBA" id="ARBA00005375"/>
    </source>
</evidence>
<comment type="caution">
    <text evidence="3">The sequence shown here is derived from an EMBL/GenBank/DDBJ whole genome shotgun (WGS) entry which is preliminary data.</text>
</comment>
<dbReference type="GO" id="GO:0016791">
    <property type="term" value="F:phosphatase activity"/>
    <property type="evidence" value="ECO:0007669"/>
    <property type="project" value="TreeGrafter"/>
</dbReference>
<dbReference type="Pfam" id="PF00328">
    <property type="entry name" value="His_Phos_2"/>
    <property type="match status" value="1"/>
</dbReference>
<protein>
    <submittedName>
        <fullName evidence="3">Phosphoglycerate mutase-like protein</fullName>
    </submittedName>
</protein>
<name>A0A1X2GKC8_9FUNG</name>
<dbReference type="SUPFAM" id="SSF53254">
    <property type="entry name" value="Phosphoglycerate mutase-like"/>
    <property type="match status" value="1"/>
</dbReference>
<dbReference type="PROSITE" id="PS00616">
    <property type="entry name" value="HIS_ACID_PHOSPHAT_1"/>
    <property type="match status" value="1"/>
</dbReference>
<evidence type="ECO:0000256" key="2">
    <source>
        <dbReference type="ARBA" id="ARBA00022801"/>
    </source>
</evidence>
<dbReference type="InterPro" id="IPR000560">
    <property type="entry name" value="His_Pase_clade-2"/>
</dbReference>